<dbReference type="Gene3D" id="3.40.50.300">
    <property type="entry name" value="P-loop containing nucleotide triphosphate hydrolases"/>
    <property type="match status" value="1"/>
</dbReference>
<dbReference type="InterPro" id="IPR045063">
    <property type="entry name" value="Dynamin_N"/>
</dbReference>
<dbReference type="PANTHER" id="PTHR10465:SF0">
    <property type="entry name" value="SARCALUMENIN"/>
    <property type="match status" value="1"/>
</dbReference>
<evidence type="ECO:0000256" key="1">
    <source>
        <dbReference type="ARBA" id="ARBA00004370"/>
    </source>
</evidence>
<evidence type="ECO:0000256" key="7">
    <source>
        <dbReference type="SAM" id="Phobius"/>
    </source>
</evidence>
<proteinExistence type="predicted"/>
<reference evidence="10 11" key="1">
    <citation type="journal article" date="2020" name="ISME J.">
        <title>Comparative genomics reveals insights into cyanobacterial evolution and habitat adaptation.</title>
        <authorList>
            <person name="Chen M.Y."/>
            <person name="Teng W.K."/>
            <person name="Zhao L."/>
            <person name="Hu C.X."/>
            <person name="Zhou Y.K."/>
            <person name="Han B.P."/>
            <person name="Song L.R."/>
            <person name="Shu W.S."/>
        </authorList>
    </citation>
    <scope>NUCLEOTIDE SEQUENCE [LARGE SCALE GENOMIC DNA]</scope>
    <source>
        <strain evidence="10 11">FACHB-838</strain>
    </source>
</reference>
<dbReference type="PANTHER" id="PTHR10465">
    <property type="entry name" value="TRANSMEMBRANE GTPASE FZO1"/>
    <property type="match status" value="1"/>
</dbReference>
<dbReference type="InterPro" id="IPR027417">
    <property type="entry name" value="P-loop_NTPase"/>
</dbReference>
<dbReference type="InterPro" id="IPR007791">
    <property type="entry name" value="DjlA_N"/>
</dbReference>
<keyword evidence="4" id="KW-0342">GTP-binding</keyword>
<dbReference type="InterPro" id="IPR029024">
    <property type="entry name" value="TerB-like"/>
</dbReference>
<evidence type="ECO:0000256" key="2">
    <source>
        <dbReference type="ARBA" id="ARBA00022741"/>
    </source>
</evidence>
<keyword evidence="5 7" id="KW-0472">Membrane</keyword>
<evidence type="ECO:0000259" key="9">
    <source>
        <dbReference type="Pfam" id="PF05099"/>
    </source>
</evidence>
<evidence type="ECO:0000256" key="4">
    <source>
        <dbReference type="ARBA" id="ARBA00023134"/>
    </source>
</evidence>
<dbReference type="SUPFAM" id="SSF52540">
    <property type="entry name" value="P-loop containing nucleoside triphosphate hydrolases"/>
    <property type="match status" value="1"/>
</dbReference>
<keyword evidence="7" id="KW-1133">Transmembrane helix</keyword>
<gene>
    <name evidence="10" type="ORF">H6G97_37525</name>
</gene>
<keyword evidence="6" id="KW-0175">Coiled coil</keyword>
<dbReference type="CDD" id="cd09912">
    <property type="entry name" value="DLP_2"/>
    <property type="match status" value="1"/>
</dbReference>
<dbReference type="InterPro" id="IPR027094">
    <property type="entry name" value="Mitofusin_fam"/>
</dbReference>
<keyword evidence="11" id="KW-1185">Reference proteome</keyword>
<dbReference type="Proteomes" id="UP000623440">
    <property type="component" value="Unassembled WGS sequence"/>
</dbReference>
<evidence type="ECO:0000256" key="5">
    <source>
        <dbReference type="ARBA" id="ARBA00023136"/>
    </source>
</evidence>
<sequence length="866" mass="99324">MNTLLIEDHLVDLLSRITGQKLTQRDATQPLIFLANLIIVLLGVMFADGIVTEEEKQRLLVMLYRFSTPKSDVRQLTHLMIKGVKKNQLYSKFNNEVLALISPLTQSERLLLIGFGYEMSAASGKVNCREQEYLEVLAKYLDVKPQHLLVLAAAFKPEKHFDQAVLNEVYMLLEPELFQGQNTVFVKEPSDKVPILPAKTRITEPHVSVSYEGLKKFQELSKQLDNYCQQISQIVQACYESNFVPKDLIDEVSTFTKNLQLKQFRLAVVGEFSQGKSTLLNALLGEEIQPTREIPCTATVTILKYGMQKRIVCRYKDGSEEEIQFDEYQQKASISEDAAIGCLSDDLLNSEIEEIIFEHPDLELCSSGVEIIDSPGLNERPELTAVTQKLLQDIDAAIFITNASRSLTQGERNLLHELKIKLNDGKDDIPANNLFIVGNFMDLVRTQKGCEQVKQRILNFVQGDNPIITDKNRVHFISGQAALDAILNGYEDEYRRSFDSFTKSIERFLMFERGPLKIERAVNEANRVIKKIINVLEKADYTLKGDLEINKTEKQKILEKIGEASGRDVKICMVAVQLMDQALEKANISWNEWYENLSEHMLSRSKYWYLKHSPIWSREKLVLEYVQYFIKDLLDEINEWNNNQLNDIILRENLQILEENIKYELNIIQADFQQLDIRLDTSFSKGMELSSRDITSEFIEFSSIGIRNALVIELGQLTGIGFIAAFIANVTAMITAMITSNFGLESEDNEELYDPIKMKVLEIGLEKFEESIDIVYKKLCENLETGFDSKVESANRVIEQAISLYENLLDEQEKTEQEAVTKYNISKNLILQYCQELNQVQDKINTDIGVWYSEIINKIIIKRQYN</sequence>
<organism evidence="10 11">
    <name type="scientific">Nostoc flagelliforme FACHB-838</name>
    <dbReference type="NCBI Taxonomy" id="2692904"/>
    <lineage>
        <taxon>Bacteria</taxon>
        <taxon>Bacillati</taxon>
        <taxon>Cyanobacteriota</taxon>
        <taxon>Cyanophyceae</taxon>
        <taxon>Nostocales</taxon>
        <taxon>Nostocaceae</taxon>
        <taxon>Nostoc</taxon>
    </lineage>
</organism>
<accession>A0ABR8DZX3</accession>
<evidence type="ECO:0000259" key="8">
    <source>
        <dbReference type="Pfam" id="PF00350"/>
    </source>
</evidence>
<dbReference type="Pfam" id="PF00350">
    <property type="entry name" value="Dynamin_N"/>
    <property type="match status" value="1"/>
</dbReference>
<evidence type="ECO:0000256" key="3">
    <source>
        <dbReference type="ARBA" id="ARBA00022801"/>
    </source>
</evidence>
<dbReference type="Gene3D" id="1.10.3680.10">
    <property type="entry name" value="TerB-like"/>
    <property type="match status" value="1"/>
</dbReference>
<dbReference type="RefSeq" id="WP_190945720.1">
    <property type="nucleotide sequence ID" value="NZ_JACJSI010000202.1"/>
</dbReference>
<keyword evidence="7" id="KW-0812">Transmembrane</keyword>
<protein>
    <submittedName>
        <fullName evidence="10">Dynamin family protein</fullName>
    </submittedName>
</protein>
<keyword evidence="2" id="KW-0547">Nucleotide-binding</keyword>
<feature type="coiled-coil region" evidence="6">
    <location>
        <begin position="791"/>
        <end position="818"/>
    </location>
</feature>
<dbReference type="Pfam" id="PF05099">
    <property type="entry name" value="TerB"/>
    <property type="match status" value="1"/>
</dbReference>
<evidence type="ECO:0000256" key="6">
    <source>
        <dbReference type="SAM" id="Coils"/>
    </source>
</evidence>
<dbReference type="EMBL" id="JACJSI010000202">
    <property type="protein sequence ID" value="MBD2534844.1"/>
    <property type="molecule type" value="Genomic_DNA"/>
</dbReference>
<name>A0ABR8DZX3_9NOSO</name>
<feature type="transmembrane region" description="Helical" evidence="7">
    <location>
        <begin position="31"/>
        <end position="51"/>
    </location>
</feature>
<feature type="domain" description="Co-chaperone DjlA N-terminal" evidence="9">
    <location>
        <begin position="37"/>
        <end position="147"/>
    </location>
</feature>
<dbReference type="CDD" id="cd07177">
    <property type="entry name" value="terB_like"/>
    <property type="match status" value="1"/>
</dbReference>
<comment type="subcellular location">
    <subcellularLocation>
        <location evidence="1">Membrane</location>
    </subcellularLocation>
</comment>
<dbReference type="SUPFAM" id="SSF158682">
    <property type="entry name" value="TerB-like"/>
    <property type="match status" value="1"/>
</dbReference>
<feature type="domain" description="Dynamin N-terminal" evidence="8">
    <location>
        <begin position="266"/>
        <end position="418"/>
    </location>
</feature>
<comment type="caution">
    <text evidence="10">The sequence shown here is derived from an EMBL/GenBank/DDBJ whole genome shotgun (WGS) entry which is preliminary data.</text>
</comment>
<keyword evidence="3" id="KW-0378">Hydrolase</keyword>
<evidence type="ECO:0000313" key="10">
    <source>
        <dbReference type="EMBL" id="MBD2534844.1"/>
    </source>
</evidence>
<evidence type="ECO:0000313" key="11">
    <source>
        <dbReference type="Proteomes" id="UP000623440"/>
    </source>
</evidence>